<dbReference type="RefSeq" id="WP_166112908.1">
    <property type="nucleotide sequence ID" value="NZ_BAABDB010000040.1"/>
</dbReference>
<dbReference type="Proteomes" id="UP000578000">
    <property type="component" value="Unassembled WGS sequence"/>
</dbReference>
<dbReference type="AlphaFoldDB" id="A0A841QFC9"/>
<accession>A0A841QFC9</accession>
<evidence type="ECO:0000313" key="1">
    <source>
        <dbReference type="EMBL" id="MBB6456954.1"/>
    </source>
</evidence>
<keyword evidence="2" id="KW-1185">Reference proteome</keyword>
<dbReference type="GO" id="GO:0003677">
    <property type="term" value="F:DNA binding"/>
    <property type="evidence" value="ECO:0007669"/>
    <property type="project" value="UniProtKB-KW"/>
</dbReference>
<sequence length="99" mass="11256">MKIEIGKPSLPPVSITEIKQDFLMRYAGTKGESERRITVNGLNGEQLPNGEIRILTIKAFCHERNSPRSFKASSVKELIVPETGEVVTDILKWFREQEQ</sequence>
<reference evidence="1 2" key="1">
    <citation type="submission" date="2020-08" db="EMBL/GenBank/DDBJ databases">
        <title>Genomic Encyclopedia of Type Strains, Phase IV (KMG-IV): sequencing the most valuable type-strain genomes for metagenomic binning, comparative biology and taxonomic classification.</title>
        <authorList>
            <person name="Goeker M."/>
        </authorList>
    </citation>
    <scope>NUCLEOTIDE SEQUENCE [LARGE SCALE GENOMIC DNA]</scope>
    <source>
        <strain evidence="1 2">DSM 4491</strain>
    </source>
</reference>
<gene>
    <name evidence="1" type="ORF">HNR55_001537</name>
</gene>
<proteinExistence type="predicted"/>
<protein>
    <submittedName>
        <fullName evidence="1">Putative DNA-binding transcriptional regulator YafY</fullName>
    </submittedName>
</protein>
<evidence type="ECO:0000313" key="2">
    <source>
        <dbReference type="Proteomes" id="UP000578000"/>
    </source>
</evidence>
<name>A0A841QFC9_9PROT</name>
<comment type="caution">
    <text evidence="1">The sequence shown here is derived from an EMBL/GenBank/DDBJ whole genome shotgun (WGS) entry which is preliminary data.</text>
</comment>
<organism evidence="1 2">
    <name type="scientific">Acetobacter lovaniensis</name>
    <dbReference type="NCBI Taxonomy" id="104100"/>
    <lineage>
        <taxon>Bacteria</taxon>
        <taxon>Pseudomonadati</taxon>
        <taxon>Pseudomonadota</taxon>
        <taxon>Alphaproteobacteria</taxon>
        <taxon>Acetobacterales</taxon>
        <taxon>Acetobacteraceae</taxon>
        <taxon>Acetobacter</taxon>
    </lineage>
</organism>
<keyword evidence="1" id="KW-0238">DNA-binding</keyword>
<dbReference type="EMBL" id="JACHIE010000005">
    <property type="protein sequence ID" value="MBB6456954.1"/>
    <property type="molecule type" value="Genomic_DNA"/>
</dbReference>